<evidence type="ECO:0000256" key="1">
    <source>
        <dbReference type="SAM" id="MobiDB-lite"/>
    </source>
</evidence>
<feature type="region of interest" description="Disordered" evidence="1">
    <location>
        <begin position="234"/>
        <end position="280"/>
    </location>
</feature>
<feature type="compositionally biased region" description="Low complexity" evidence="1">
    <location>
        <begin position="206"/>
        <end position="218"/>
    </location>
</feature>
<dbReference type="RefSeq" id="XP_066660263.1">
    <property type="nucleotide sequence ID" value="XM_066797724.1"/>
</dbReference>
<reference evidence="2 3" key="1">
    <citation type="submission" date="2024-04" db="EMBL/GenBank/DDBJ databases">
        <title>Phyllosticta paracitricarpa is synonymous to the EU quarantine fungus P. citricarpa based on phylogenomic analyses.</title>
        <authorList>
            <consortium name="Lawrence Berkeley National Laboratory"/>
            <person name="Van ingen-buijs V.A."/>
            <person name="Van westerhoven A.C."/>
            <person name="Haridas S."/>
            <person name="Skiadas P."/>
            <person name="Martin F."/>
            <person name="Groenewald J.Z."/>
            <person name="Crous P.W."/>
            <person name="Seidl M.F."/>
        </authorList>
    </citation>
    <scope>NUCLEOTIDE SEQUENCE [LARGE SCALE GENOMIC DNA]</scope>
    <source>
        <strain evidence="2 3">CPC 17464</strain>
    </source>
</reference>
<comment type="caution">
    <text evidence="2">The sequence shown here is derived from an EMBL/GenBank/DDBJ whole genome shotgun (WGS) entry which is preliminary data.</text>
</comment>
<gene>
    <name evidence="2" type="ORF">J3D65DRAFT_582742</name>
</gene>
<dbReference type="GeneID" id="92030630"/>
<evidence type="ECO:0000313" key="3">
    <source>
        <dbReference type="Proteomes" id="UP001360953"/>
    </source>
</evidence>
<feature type="region of interest" description="Disordered" evidence="1">
    <location>
        <begin position="191"/>
        <end position="218"/>
    </location>
</feature>
<name>A0ABR1MCQ5_9PEZI</name>
<sequence length="318" mass="34630">MERLQGLDLPVRRRSTFSRATFSPAQNDNEPSAQARRISPFKTTDANGHHQTIDCHNMDFMDLPPRTELDEIAGQPKLFFSDVLHTNYQAGTTMPKKPCTSVPELSLDMQMECAVYAVNAPIYINRVRQQANLSVPQSHDGCSASVCSCCVTCPTCPTLPSPPASTDGRSSHMRGHQILEVTWAHRRKRNFPPAPAVQPASTLTFSRRPVPSVQQQPQGLIGHLLTAVRQDMLRSGNTTNNNSSPHVSFAPLPPRPQHHRPLAPPPPRPHRDGRLLPDNGLTASETTALLTLVDGLSQRGIIANDSSSSSPATASASP</sequence>
<organism evidence="2 3">
    <name type="scientific">Phyllosticta citribraziliensis</name>
    <dbReference type="NCBI Taxonomy" id="989973"/>
    <lineage>
        <taxon>Eukaryota</taxon>
        <taxon>Fungi</taxon>
        <taxon>Dikarya</taxon>
        <taxon>Ascomycota</taxon>
        <taxon>Pezizomycotina</taxon>
        <taxon>Dothideomycetes</taxon>
        <taxon>Dothideomycetes incertae sedis</taxon>
        <taxon>Botryosphaeriales</taxon>
        <taxon>Phyllostictaceae</taxon>
        <taxon>Phyllosticta</taxon>
    </lineage>
</organism>
<dbReference type="Proteomes" id="UP001360953">
    <property type="component" value="Unassembled WGS sequence"/>
</dbReference>
<protein>
    <submittedName>
        <fullName evidence="2">Uncharacterized protein</fullName>
    </submittedName>
</protein>
<evidence type="ECO:0000313" key="2">
    <source>
        <dbReference type="EMBL" id="KAK7545028.1"/>
    </source>
</evidence>
<feature type="non-terminal residue" evidence="2">
    <location>
        <position position="318"/>
    </location>
</feature>
<accession>A0ABR1MCQ5</accession>
<keyword evidence="3" id="KW-1185">Reference proteome</keyword>
<feature type="compositionally biased region" description="Polar residues" evidence="1">
    <location>
        <begin position="235"/>
        <end position="246"/>
    </location>
</feature>
<proteinExistence type="predicted"/>
<feature type="region of interest" description="Disordered" evidence="1">
    <location>
        <begin position="15"/>
        <end position="48"/>
    </location>
</feature>
<dbReference type="EMBL" id="JBBPEH010000001">
    <property type="protein sequence ID" value="KAK7545028.1"/>
    <property type="molecule type" value="Genomic_DNA"/>
</dbReference>